<sequence length="232" mass="26584">MGNSINHKTLKDILLESIADSIQKSYISPTISIISSYYSSLKDEQLPPSSSDAYFDHHDKDLKQALADYNQTNQSKKRSEFLTKDFLETIHQCLQVKPLNIDLLKTIIKYGYPLPISVSQKIAKTIHEYLLKSKIYSAGISLEVFDEAISDKKLICQKYGEGKARLNLRPLSGHLFICQADYHSYIGMLDASEVDDTEKAYFYERLLGFLKHLKKHFPKQGDSLREILLKNM</sequence>
<evidence type="ECO:0000313" key="2">
    <source>
        <dbReference type="WBParaSite" id="PS1159_v2.g8669.t1"/>
    </source>
</evidence>
<protein>
    <submittedName>
        <fullName evidence="2">Uncharacterized protein</fullName>
    </submittedName>
</protein>
<organism evidence="1 2">
    <name type="scientific">Panagrolaimus sp. PS1159</name>
    <dbReference type="NCBI Taxonomy" id="55785"/>
    <lineage>
        <taxon>Eukaryota</taxon>
        <taxon>Metazoa</taxon>
        <taxon>Ecdysozoa</taxon>
        <taxon>Nematoda</taxon>
        <taxon>Chromadorea</taxon>
        <taxon>Rhabditida</taxon>
        <taxon>Tylenchina</taxon>
        <taxon>Panagrolaimomorpha</taxon>
        <taxon>Panagrolaimoidea</taxon>
        <taxon>Panagrolaimidae</taxon>
        <taxon>Panagrolaimus</taxon>
    </lineage>
</organism>
<reference evidence="2" key="1">
    <citation type="submission" date="2022-11" db="UniProtKB">
        <authorList>
            <consortium name="WormBaseParasite"/>
        </authorList>
    </citation>
    <scope>IDENTIFICATION</scope>
</reference>
<proteinExistence type="predicted"/>
<evidence type="ECO:0000313" key="1">
    <source>
        <dbReference type="Proteomes" id="UP000887580"/>
    </source>
</evidence>
<dbReference type="Proteomes" id="UP000887580">
    <property type="component" value="Unplaced"/>
</dbReference>
<name>A0AC35GU98_9BILA</name>
<accession>A0AC35GU98</accession>
<dbReference type="WBParaSite" id="PS1159_v2.g8669.t1">
    <property type="protein sequence ID" value="PS1159_v2.g8669.t1"/>
    <property type="gene ID" value="PS1159_v2.g8669"/>
</dbReference>